<dbReference type="Proteomes" id="UP001214415">
    <property type="component" value="Chromosome 8"/>
</dbReference>
<keyword evidence="2" id="KW-1185">Reference proteome</keyword>
<name>A0AAF0EG36_9BASI</name>
<organism evidence="1 2">
    <name type="scientific">Malassezia equina</name>
    <dbReference type="NCBI Taxonomy" id="1381935"/>
    <lineage>
        <taxon>Eukaryota</taxon>
        <taxon>Fungi</taxon>
        <taxon>Dikarya</taxon>
        <taxon>Basidiomycota</taxon>
        <taxon>Ustilaginomycotina</taxon>
        <taxon>Malasseziomycetes</taxon>
        <taxon>Malasseziales</taxon>
        <taxon>Malasseziaceae</taxon>
        <taxon>Malassezia</taxon>
    </lineage>
</organism>
<protein>
    <submittedName>
        <fullName evidence="1">Uncharacterized protein</fullName>
    </submittedName>
</protein>
<reference evidence="1" key="1">
    <citation type="submission" date="2023-03" db="EMBL/GenBank/DDBJ databases">
        <title>Mating type loci evolution in Malassezia.</title>
        <authorList>
            <person name="Coelho M.A."/>
        </authorList>
    </citation>
    <scope>NUCLEOTIDE SEQUENCE</scope>
    <source>
        <strain evidence="1">CBS 12830</strain>
    </source>
</reference>
<gene>
    <name evidence="1" type="ORF">MEQU1_003712</name>
</gene>
<evidence type="ECO:0000313" key="2">
    <source>
        <dbReference type="Proteomes" id="UP001214415"/>
    </source>
</evidence>
<proteinExistence type="predicted"/>
<evidence type="ECO:0000313" key="1">
    <source>
        <dbReference type="EMBL" id="WFD25005.1"/>
    </source>
</evidence>
<dbReference type="AlphaFoldDB" id="A0AAF0EG36"/>
<dbReference type="EMBL" id="CP119907">
    <property type="protein sequence ID" value="WFD25005.1"/>
    <property type="molecule type" value="Genomic_DNA"/>
</dbReference>
<sequence>MRTSLTLYARRAVPMYRPGVRLLQTSVSRFASEDPRSSWEQALPPGFEKLGESPEALAAVNQLIEVLEKHGLDMTSGTKPSMMQMAKLATNAEDLPPGASFPPWLGDMDGSLPAPASGFRYAMGLMRVHPHLDGLARPLSSADAAPHVRDMQWALEHVHLGDPLALLRAPSLVYTTEYVPFSHTDPPWNENSTWNPTCA</sequence>
<accession>A0AAF0EG36</accession>